<dbReference type="PANTHER" id="PTHR33295">
    <property type="entry name" value="ATPASE"/>
    <property type="match status" value="1"/>
</dbReference>
<proteinExistence type="predicted"/>
<dbReference type="PANTHER" id="PTHR33295:SF18">
    <property type="entry name" value="AAA+ ATPASE DOMAIN-CONTAINING PROTEIN"/>
    <property type="match status" value="1"/>
</dbReference>
<dbReference type="AlphaFoldDB" id="A0A645BHM0"/>
<accession>A0A645BHM0</accession>
<evidence type="ECO:0000313" key="2">
    <source>
        <dbReference type="EMBL" id="MPM64051.1"/>
    </source>
</evidence>
<sequence>MTGRHDKIELFPFSFSDYCQYKGIDPTLSTTKAEAFRRGAFDEYLRQGGFPELLHKKMKKGYVSNLVDNILKRDIEQRHNIKYVRAFEQLSHHLLNISPAVVIKKDLVTLFGFKSHHTIDNYIGYLKEAYLLAGLSKYSNKSKQRVHDEKVYPIDVALMDGREDAMANENLGWRLESIVYIELLRRNKPLERDIYYFKNEDGYEADFVVCKGNKVEEVYQVCYDMTKEKTRSREIRGLLTASRHTHCNNLFLITDFEREEINQEGKLIKVIPAYEWLIK</sequence>
<dbReference type="EMBL" id="VSSQ01019747">
    <property type="protein sequence ID" value="MPM64051.1"/>
    <property type="molecule type" value="Genomic_DNA"/>
</dbReference>
<protein>
    <recommendedName>
        <fullName evidence="1">DUF4143 domain-containing protein</fullName>
    </recommendedName>
</protein>
<evidence type="ECO:0000259" key="1">
    <source>
        <dbReference type="Pfam" id="PF13635"/>
    </source>
</evidence>
<comment type="caution">
    <text evidence="2">The sequence shown here is derived from an EMBL/GenBank/DDBJ whole genome shotgun (WGS) entry which is preliminary data.</text>
</comment>
<dbReference type="InterPro" id="IPR025420">
    <property type="entry name" value="DUF4143"/>
</dbReference>
<dbReference type="Pfam" id="PF13635">
    <property type="entry name" value="DUF4143"/>
    <property type="match status" value="1"/>
</dbReference>
<organism evidence="2">
    <name type="scientific">bioreactor metagenome</name>
    <dbReference type="NCBI Taxonomy" id="1076179"/>
    <lineage>
        <taxon>unclassified sequences</taxon>
        <taxon>metagenomes</taxon>
        <taxon>ecological metagenomes</taxon>
    </lineage>
</organism>
<feature type="domain" description="DUF4143" evidence="1">
    <location>
        <begin position="72"/>
        <end position="215"/>
    </location>
</feature>
<gene>
    <name evidence="2" type="ORF">SDC9_110937</name>
</gene>
<reference evidence="2" key="1">
    <citation type="submission" date="2019-08" db="EMBL/GenBank/DDBJ databases">
        <authorList>
            <person name="Kucharzyk K."/>
            <person name="Murdoch R.W."/>
            <person name="Higgins S."/>
            <person name="Loffler F."/>
        </authorList>
    </citation>
    <scope>NUCLEOTIDE SEQUENCE</scope>
</reference>
<name>A0A645BHM0_9ZZZZ</name>